<feature type="compositionally biased region" description="Basic residues" evidence="1">
    <location>
        <begin position="92"/>
        <end position="109"/>
    </location>
</feature>
<evidence type="ECO:0000313" key="3">
    <source>
        <dbReference type="Proteomes" id="UP000661858"/>
    </source>
</evidence>
<feature type="compositionally biased region" description="Low complexity" evidence="1">
    <location>
        <begin position="23"/>
        <end position="47"/>
    </location>
</feature>
<feature type="compositionally biased region" description="Low complexity" evidence="1">
    <location>
        <begin position="74"/>
        <end position="91"/>
    </location>
</feature>
<dbReference type="Proteomes" id="UP000661858">
    <property type="component" value="Unassembled WGS sequence"/>
</dbReference>
<dbReference type="AlphaFoldDB" id="A0A937JPL8"/>
<accession>A0A937JPL8</accession>
<name>A0A937JPL8_9ACTN</name>
<evidence type="ECO:0000256" key="1">
    <source>
        <dbReference type="SAM" id="MobiDB-lite"/>
    </source>
</evidence>
<reference evidence="2" key="1">
    <citation type="submission" date="2021-01" db="EMBL/GenBank/DDBJ databases">
        <title>WGS of actinomycetes isolated from Thailand.</title>
        <authorList>
            <person name="Thawai C."/>
        </authorList>
    </citation>
    <scope>NUCLEOTIDE SEQUENCE</scope>
    <source>
        <strain evidence="2">RCU-197</strain>
    </source>
</reference>
<evidence type="ECO:0000313" key="2">
    <source>
        <dbReference type="EMBL" id="MBL1084536.1"/>
    </source>
</evidence>
<feature type="region of interest" description="Disordered" evidence="1">
    <location>
        <begin position="1"/>
        <end position="125"/>
    </location>
</feature>
<gene>
    <name evidence="2" type="ORF">JK359_21635</name>
</gene>
<keyword evidence="3" id="KW-1185">Reference proteome</keyword>
<dbReference type="EMBL" id="JAERRK010000011">
    <property type="protein sequence ID" value="MBL1084536.1"/>
    <property type="molecule type" value="Genomic_DNA"/>
</dbReference>
<protein>
    <submittedName>
        <fullName evidence="2">Uncharacterized protein</fullName>
    </submittedName>
</protein>
<comment type="caution">
    <text evidence="2">The sequence shown here is derived from an EMBL/GenBank/DDBJ whole genome shotgun (WGS) entry which is preliminary data.</text>
</comment>
<sequence>MSVAGCTTVPSGPVPDPDPAHRSSAPVPEVTAPVVPAPAAVPSGTAVLVRTGAGHPEERRPGAVPGRGVEPGHRAAPAAPPRASAPAASARAARHPHPPSRPHGRRPAPRPRPAPRTPATGMRDLCRRADGVAAPDIVRLCHDTFG</sequence>
<proteinExistence type="predicted"/>
<organism evidence="2 3">
    <name type="scientific">Streptomyces actinomycinicus</name>
    <dbReference type="NCBI Taxonomy" id="1695166"/>
    <lineage>
        <taxon>Bacteria</taxon>
        <taxon>Bacillati</taxon>
        <taxon>Actinomycetota</taxon>
        <taxon>Actinomycetes</taxon>
        <taxon>Kitasatosporales</taxon>
        <taxon>Streptomycetaceae</taxon>
        <taxon>Streptomyces</taxon>
    </lineage>
</organism>